<keyword evidence="3" id="KW-1185">Reference proteome</keyword>
<dbReference type="Gene3D" id="3.90.1200.10">
    <property type="match status" value="1"/>
</dbReference>
<sequence>MRTQKLPLSQSLRFHSLGSQSVRTITENLHPPTTHPNSELFNYTSGRWIYNEQPRLSERSLPFNIPALKNAIAASINRPPTSITSLSKLSEGGFNRIIQATFNDGKSVLARLPYPSTQPAHYTVSSEAATLAYLRQQGFPTPEVHAWCPDRENPVGAEYIIMEKMDGVPLGEVWFSMTPKEMQKVMMQVVEWEARLFRLEFPACGSIYYRSDIPGEKMVPLSGEFCVGPTAHYSWWHGERASLDIDRGPWSSPVDIFRAVGERELTWTKRYAQPRQPYERVYREIYQFANISPDSHITNLTDYLKLAPYLGFQPGTPPNRPILRHPDLQPNNILISNTHDITGLIDWQHSSILPLGLAASMPTHFQNHGDPDSDSLKPPRLDRPPDYDSLPPSEQETLHKRLVHFLYAAFTNRLNKPHYDAIFDAPTILRQRLLESAAIPWDGDSVSLRAELINTIHAWPDFLAPDSSLPGKTTTPPIQYSAETINDTLALHAQHQEADDAMQHMRRILGVDIMGWVPNEEYHAAREKAREIKDKMLEVAETDEDVFGVREHFPFDDFDERG</sequence>
<organism evidence="2 3">
    <name type="scientific">Aspergillus taichungensis</name>
    <dbReference type="NCBI Taxonomy" id="482145"/>
    <lineage>
        <taxon>Eukaryota</taxon>
        <taxon>Fungi</taxon>
        <taxon>Dikarya</taxon>
        <taxon>Ascomycota</taxon>
        <taxon>Pezizomycotina</taxon>
        <taxon>Eurotiomycetes</taxon>
        <taxon>Eurotiomycetidae</taxon>
        <taxon>Eurotiales</taxon>
        <taxon>Aspergillaceae</taxon>
        <taxon>Aspergillus</taxon>
        <taxon>Aspergillus subgen. Circumdati</taxon>
    </lineage>
</organism>
<dbReference type="GO" id="GO:0005739">
    <property type="term" value="C:mitochondrion"/>
    <property type="evidence" value="ECO:0007669"/>
    <property type="project" value="TreeGrafter"/>
</dbReference>
<evidence type="ECO:0000256" key="1">
    <source>
        <dbReference type="SAM" id="MobiDB-lite"/>
    </source>
</evidence>
<protein>
    <submittedName>
        <fullName evidence="2">Protein kinase-like protein</fullName>
    </submittedName>
</protein>
<evidence type="ECO:0000313" key="2">
    <source>
        <dbReference type="EMBL" id="PLN86244.1"/>
    </source>
</evidence>
<dbReference type="EMBL" id="KZ559499">
    <property type="protein sequence ID" value="PLN86244.1"/>
    <property type="molecule type" value="Genomic_DNA"/>
</dbReference>
<dbReference type="SUPFAM" id="SSF56112">
    <property type="entry name" value="Protein kinase-like (PK-like)"/>
    <property type="match status" value="1"/>
</dbReference>
<keyword evidence="2" id="KW-0808">Transferase</keyword>
<keyword evidence="2" id="KW-0418">Kinase</keyword>
<feature type="region of interest" description="Disordered" evidence="1">
    <location>
        <begin position="363"/>
        <end position="393"/>
    </location>
</feature>
<dbReference type="PANTHER" id="PTHR36091:SF2">
    <property type="entry name" value="AMINOGLYCOSIDE PHOSPHOTRANSFERASE DOMAIN-CONTAINING PROTEIN"/>
    <property type="match status" value="1"/>
</dbReference>
<dbReference type="InterPro" id="IPR051035">
    <property type="entry name" value="Mito_inheritance_9"/>
</dbReference>
<name>A0A2J5I884_9EURO</name>
<reference evidence="3" key="1">
    <citation type="submission" date="2017-12" db="EMBL/GenBank/DDBJ databases">
        <authorList>
            <consortium name="DOE Joint Genome Institute"/>
            <person name="Mondo S.J."/>
            <person name="Kjaerbolling I."/>
            <person name="Vesth T.C."/>
            <person name="Frisvad J.C."/>
            <person name="Nybo J.L."/>
            <person name="Theobald S."/>
            <person name="Kuo A."/>
            <person name="Bowyer P."/>
            <person name="Matsuda Y."/>
            <person name="Lyhne E.K."/>
            <person name="Kogle M.E."/>
            <person name="Clum A."/>
            <person name="Lipzen A."/>
            <person name="Salamov A."/>
            <person name="Ngan C.Y."/>
            <person name="Daum C."/>
            <person name="Chiniquy J."/>
            <person name="Barry K."/>
            <person name="LaButti K."/>
            <person name="Haridas S."/>
            <person name="Simmons B.A."/>
            <person name="Magnuson J.K."/>
            <person name="Mortensen U.H."/>
            <person name="Larsen T.O."/>
            <person name="Grigoriev I.V."/>
            <person name="Baker S.E."/>
            <person name="Andersen M.R."/>
            <person name="Nordberg H.P."/>
            <person name="Cantor M.N."/>
            <person name="Hua S.X."/>
        </authorList>
    </citation>
    <scope>NUCLEOTIDE SEQUENCE [LARGE SCALE GENOMIC DNA]</scope>
    <source>
        <strain evidence="3">IBT 19404</strain>
    </source>
</reference>
<dbReference type="GO" id="GO:0016301">
    <property type="term" value="F:kinase activity"/>
    <property type="evidence" value="ECO:0007669"/>
    <property type="project" value="UniProtKB-KW"/>
</dbReference>
<accession>A0A2J5I884</accession>
<dbReference type="PANTHER" id="PTHR36091">
    <property type="entry name" value="ALTERED INHERITANCE OF MITOCHONDRIA PROTEIN 9, MITOCHONDRIAL"/>
    <property type="match status" value="1"/>
</dbReference>
<feature type="compositionally biased region" description="Basic and acidic residues" evidence="1">
    <location>
        <begin position="367"/>
        <end position="386"/>
    </location>
</feature>
<proteinExistence type="predicted"/>
<dbReference type="OrthoDB" id="10003767at2759"/>
<gene>
    <name evidence="2" type="ORF">BDW42DRAFT_200735</name>
</gene>
<dbReference type="Gene3D" id="3.30.200.20">
    <property type="entry name" value="Phosphorylase Kinase, domain 1"/>
    <property type="match status" value="1"/>
</dbReference>
<evidence type="ECO:0000313" key="3">
    <source>
        <dbReference type="Proteomes" id="UP000235023"/>
    </source>
</evidence>
<dbReference type="InterPro" id="IPR011009">
    <property type="entry name" value="Kinase-like_dom_sf"/>
</dbReference>
<dbReference type="Proteomes" id="UP000235023">
    <property type="component" value="Unassembled WGS sequence"/>
</dbReference>
<dbReference type="AlphaFoldDB" id="A0A2J5I884"/>